<feature type="signal peptide" evidence="1">
    <location>
        <begin position="1"/>
        <end position="20"/>
    </location>
</feature>
<sequence>MTILRVLAPLALVATAPAMAAPGDEAAVSRLTDAFVAAQRGFDQAALARLTAPGYVEISPLGDVDARDRMLGFYAPDKKRDSPPLILTERSVRLYGDTAVETARLAFGPAAMRATYVAHRQGREWVLISAQFTPIRTPRPS</sequence>
<evidence type="ECO:0000313" key="4">
    <source>
        <dbReference type="Proteomes" id="UP000199206"/>
    </source>
</evidence>
<dbReference type="SUPFAM" id="SSF54427">
    <property type="entry name" value="NTF2-like"/>
    <property type="match status" value="1"/>
</dbReference>
<dbReference type="Proteomes" id="UP000199206">
    <property type="component" value="Unassembled WGS sequence"/>
</dbReference>
<dbReference type="STRING" id="1166340.SAMN05192583_1233"/>
<evidence type="ECO:0000256" key="1">
    <source>
        <dbReference type="SAM" id="SignalP"/>
    </source>
</evidence>
<dbReference type="Pfam" id="PF14534">
    <property type="entry name" value="DUF4440"/>
    <property type="match status" value="1"/>
</dbReference>
<organism evidence="3 4">
    <name type="scientific">Sphingomonas gellani</name>
    <dbReference type="NCBI Taxonomy" id="1166340"/>
    <lineage>
        <taxon>Bacteria</taxon>
        <taxon>Pseudomonadati</taxon>
        <taxon>Pseudomonadota</taxon>
        <taxon>Alphaproteobacteria</taxon>
        <taxon>Sphingomonadales</taxon>
        <taxon>Sphingomonadaceae</taxon>
        <taxon>Sphingomonas</taxon>
    </lineage>
</organism>
<proteinExistence type="predicted"/>
<evidence type="ECO:0000259" key="2">
    <source>
        <dbReference type="Pfam" id="PF14534"/>
    </source>
</evidence>
<dbReference type="AlphaFoldDB" id="A0A1H8B6X3"/>
<feature type="domain" description="DUF4440" evidence="2">
    <location>
        <begin position="30"/>
        <end position="127"/>
    </location>
</feature>
<evidence type="ECO:0000313" key="3">
    <source>
        <dbReference type="EMBL" id="SEM78720.1"/>
    </source>
</evidence>
<dbReference type="InterPro" id="IPR032710">
    <property type="entry name" value="NTF2-like_dom_sf"/>
</dbReference>
<dbReference type="EMBL" id="FOCF01000002">
    <property type="protein sequence ID" value="SEM78720.1"/>
    <property type="molecule type" value="Genomic_DNA"/>
</dbReference>
<keyword evidence="1" id="KW-0732">Signal</keyword>
<feature type="chain" id="PRO_5011783372" description="DUF4440 domain-containing protein" evidence="1">
    <location>
        <begin position="21"/>
        <end position="141"/>
    </location>
</feature>
<dbReference type="InterPro" id="IPR027843">
    <property type="entry name" value="DUF4440"/>
</dbReference>
<accession>A0A1H8B6X3</accession>
<dbReference type="RefSeq" id="WP_170841864.1">
    <property type="nucleotide sequence ID" value="NZ_FOCF01000002.1"/>
</dbReference>
<gene>
    <name evidence="3" type="ORF">SAMN05192583_1233</name>
</gene>
<protein>
    <recommendedName>
        <fullName evidence="2">DUF4440 domain-containing protein</fullName>
    </recommendedName>
</protein>
<name>A0A1H8B6X3_9SPHN</name>
<dbReference type="Gene3D" id="3.10.450.50">
    <property type="match status" value="1"/>
</dbReference>
<keyword evidence="4" id="KW-1185">Reference proteome</keyword>
<reference evidence="4" key="1">
    <citation type="submission" date="2016-10" db="EMBL/GenBank/DDBJ databases">
        <authorList>
            <person name="Varghese N."/>
            <person name="Submissions S."/>
        </authorList>
    </citation>
    <scope>NUCLEOTIDE SEQUENCE [LARGE SCALE GENOMIC DNA]</scope>
    <source>
        <strain evidence="4">S6-262</strain>
    </source>
</reference>